<protein>
    <submittedName>
        <fullName evidence="2">Uncharacterized protein</fullName>
    </submittedName>
</protein>
<dbReference type="AlphaFoldDB" id="A0A1V6TQS7"/>
<feature type="region of interest" description="Disordered" evidence="1">
    <location>
        <begin position="374"/>
        <end position="436"/>
    </location>
</feature>
<dbReference type="OrthoDB" id="3533623at2759"/>
<accession>A0A1V6TQS7</accession>
<dbReference type="Proteomes" id="UP000191285">
    <property type="component" value="Unassembled WGS sequence"/>
</dbReference>
<feature type="compositionally biased region" description="Polar residues" evidence="1">
    <location>
        <begin position="425"/>
        <end position="436"/>
    </location>
</feature>
<feature type="region of interest" description="Disordered" evidence="1">
    <location>
        <begin position="48"/>
        <end position="74"/>
    </location>
</feature>
<evidence type="ECO:0000256" key="1">
    <source>
        <dbReference type="SAM" id="MobiDB-lite"/>
    </source>
</evidence>
<evidence type="ECO:0000313" key="3">
    <source>
        <dbReference type="Proteomes" id="UP000191285"/>
    </source>
</evidence>
<feature type="compositionally biased region" description="Low complexity" evidence="1">
    <location>
        <begin position="397"/>
        <end position="408"/>
    </location>
</feature>
<keyword evidence="3" id="KW-1185">Reference proteome</keyword>
<feature type="compositionally biased region" description="Low complexity" evidence="1">
    <location>
        <begin position="62"/>
        <end position="73"/>
    </location>
</feature>
<gene>
    <name evidence="2" type="ORF">PENSTE_c003G00902</name>
</gene>
<comment type="caution">
    <text evidence="2">The sequence shown here is derived from an EMBL/GenBank/DDBJ whole genome shotgun (WGS) entry which is preliminary data.</text>
</comment>
<evidence type="ECO:0000313" key="2">
    <source>
        <dbReference type="EMBL" id="OQE28354.1"/>
    </source>
</evidence>
<proteinExistence type="predicted"/>
<name>A0A1V6TQS7_9EURO</name>
<sequence>MPRSPSSDTPSGAAVTWIFDHCLRYPSSYEMPLRDMYTFNCNPMNTPLPHNRSPETAFSPRNSTSTHSSHSSNGSFDAASDFRAVLSQQISNRSSQPCELPVSFLTSFVLRRCFTAELENVDFPQALTALDYLKDLDSRWKKEMEAALTRLGIAREDAEDPKSEFAGKHPGVMTWLHRMNAKARTMTALYTQIYVGLRRWILINDILLEPQNKVNHIAMLNTLYPPVTDKSYSPTPHLTYHHLKTQRDGFFRYINAVAAHGKQALDPMLIQGAPEGESNSWPGIRDCLLRYVEHVNELIDECLLINEPSYVSEDGTPYRGKSRKVDSGISFGTATDASISEGEEKPLPQFPIPKAEKAKAGSFLERIAREMRSLGPSARAKNLRKMKSTTALNSRPSSQQSSAESSFFEIDEQKRRRLIGEATSRKTSQSKVSTFA</sequence>
<dbReference type="STRING" id="303698.A0A1V6TQS7"/>
<reference evidence="3" key="1">
    <citation type="journal article" date="2017" name="Nat. Microbiol.">
        <title>Global analysis of biosynthetic gene clusters reveals vast potential of secondary metabolite production in Penicillium species.</title>
        <authorList>
            <person name="Nielsen J.C."/>
            <person name="Grijseels S."/>
            <person name="Prigent S."/>
            <person name="Ji B."/>
            <person name="Dainat J."/>
            <person name="Nielsen K.F."/>
            <person name="Frisvad J.C."/>
            <person name="Workman M."/>
            <person name="Nielsen J."/>
        </authorList>
    </citation>
    <scope>NUCLEOTIDE SEQUENCE [LARGE SCALE GENOMIC DNA]</scope>
    <source>
        <strain evidence="3">IBT 24891</strain>
    </source>
</reference>
<organism evidence="2 3">
    <name type="scientific">Penicillium steckii</name>
    <dbReference type="NCBI Taxonomy" id="303698"/>
    <lineage>
        <taxon>Eukaryota</taxon>
        <taxon>Fungi</taxon>
        <taxon>Dikarya</taxon>
        <taxon>Ascomycota</taxon>
        <taxon>Pezizomycotina</taxon>
        <taxon>Eurotiomycetes</taxon>
        <taxon>Eurotiomycetidae</taxon>
        <taxon>Eurotiales</taxon>
        <taxon>Aspergillaceae</taxon>
        <taxon>Penicillium</taxon>
    </lineage>
</organism>
<dbReference type="EMBL" id="MLKD01000003">
    <property type="protein sequence ID" value="OQE28354.1"/>
    <property type="molecule type" value="Genomic_DNA"/>
</dbReference>
<feature type="region of interest" description="Disordered" evidence="1">
    <location>
        <begin position="335"/>
        <end position="354"/>
    </location>
</feature>